<dbReference type="EMBL" id="LT934120">
    <property type="protein sequence ID" value="VAI35715.1"/>
    <property type="molecule type" value="Genomic_DNA"/>
</dbReference>
<dbReference type="OMA" id="GTICWIQ"/>
<proteinExistence type="predicted"/>
<accession>A0A9R1APS9</accession>
<dbReference type="Pfam" id="PF03478">
    <property type="entry name" value="Beta-prop_KIB1-4"/>
    <property type="match status" value="1"/>
</dbReference>
<sequence>MASRLLSSTTMMTMASPARPPSPRPVLLEEDRNWSTLPEELLEHIGKMLPSRRDAFSFQSMCSAWRAALPFTKFFAPMLMTLPFCPNSPDIAVTFFTPTDGGETTFTRNQPSLRGKTLRGSSHGWLAFVDEAGYVTLLNPLTGATVELTPADERVLAASYYHYTFPDGNWVILPAVRGQHEWVRLEDMKKSEIFREIVLSSSSPGSGDCVAMAALAESSTVAFCRVGVDVAWTLLDTNVPKSCVTSVVHFGGSRFLAIFNGHCGRFVSPEVAVVGAISICDVAGPSPTATWIRSLHAAPKKKSDWACKYMHVNGELYLVTSKGPGCTNLCRVYKSNIFSRRPKWMRVKNAPGLTLFLSTNFTKGDSEGAASVSGFEENSIYCVDYNVYRNQLELKIIDIANGTCEFQPFHGKIQDSAGTICWIQPNHWK</sequence>
<reference evidence="3 4" key="1">
    <citation type="submission" date="2017-09" db="EMBL/GenBank/DDBJ databases">
        <authorList>
            <consortium name="International Durum Wheat Genome Sequencing Consortium (IDWGSC)"/>
            <person name="Milanesi L."/>
        </authorList>
    </citation>
    <scope>NUCLEOTIDE SEQUENCE [LARGE SCALE GENOMIC DNA]</scope>
    <source>
        <strain evidence="4">cv. Svevo</strain>
    </source>
</reference>
<dbReference type="Gramene" id="TRITD5Bv1G184370.1">
    <property type="protein sequence ID" value="TRITD5Bv1G184370.1"/>
    <property type="gene ID" value="TRITD5Bv1G184370"/>
</dbReference>
<dbReference type="Proteomes" id="UP000324705">
    <property type="component" value="Chromosome 5B"/>
</dbReference>
<evidence type="ECO:0000313" key="3">
    <source>
        <dbReference type="EMBL" id="VAI35715.1"/>
    </source>
</evidence>
<dbReference type="InterPro" id="IPR050942">
    <property type="entry name" value="F-box_BR-signaling"/>
</dbReference>
<protein>
    <recommendedName>
        <fullName evidence="2">KIB1-4 beta-propeller domain-containing protein</fullName>
    </recommendedName>
</protein>
<dbReference type="PANTHER" id="PTHR44259">
    <property type="entry name" value="OS07G0183000 PROTEIN-RELATED"/>
    <property type="match status" value="1"/>
</dbReference>
<dbReference type="InterPro" id="IPR005174">
    <property type="entry name" value="KIB1-4_b-propeller"/>
</dbReference>
<keyword evidence="4" id="KW-1185">Reference proteome</keyword>
<dbReference type="PANTHER" id="PTHR44259:SF111">
    <property type="entry name" value="OS04G0167600 PROTEIN"/>
    <property type="match status" value="1"/>
</dbReference>
<gene>
    <name evidence="3" type="ORF">TRITD_5Bv1G184370</name>
</gene>
<evidence type="ECO:0000259" key="2">
    <source>
        <dbReference type="Pfam" id="PF03478"/>
    </source>
</evidence>
<dbReference type="AlphaFoldDB" id="A0A9R1APS9"/>
<organism evidence="3 4">
    <name type="scientific">Triticum turgidum subsp. durum</name>
    <name type="common">Durum wheat</name>
    <name type="synonym">Triticum durum</name>
    <dbReference type="NCBI Taxonomy" id="4567"/>
    <lineage>
        <taxon>Eukaryota</taxon>
        <taxon>Viridiplantae</taxon>
        <taxon>Streptophyta</taxon>
        <taxon>Embryophyta</taxon>
        <taxon>Tracheophyta</taxon>
        <taxon>Spermatophyta</taxon>
        <taxon>Magnoliopsida</taxon>
        <taxon>Liliopsida</taxon>
        <taxon>Poales</taxon>
        <taxon>Poaceae</taxon>
        <taxon>BOP clade</taxon>
        <taxon>Pooideae</taxon>
        <taxon>Triticodae</taxon>
        <taxon>Triticeae</taxon>
        <taxon>Triticinae</taxon>
        <taxon>Triticum</taxon>
    </lineage>
</organism>
<name>A0A9R1APS9_TRITD</name>
<evidence type="ECO:0000256" key="1">
    <source>
        <dbReference type="SAM" id="MobiDB-lite"/>
    </source>
</evidence>
<feature type="region of interest" description="Disordered" evidence="1">
    <location>
        <begin position="1"/>
        <end position="24"/>
    </location>
</feature>
<feature type="domain" description="KIB1-4 beta-propeller" evidence="2">
    <location>
        <begin position="96"/>
        <end position="388"/>
    </location>
</feature>
<feature type="compositionally biased region" description="Low complexity" evidence="1">
    <location>
        <begin position="1"/>
        <end position="17"/>
    </location>
</feature>
<dbReference type="Gene3D" id="1.20.1280.50">
    <property type="match status" value="1"/>
</dbReference>
<evidence type="ECO:0000313" key="4">
    <source>
        <dbReference type="Proteomes" id="UP000324705"/>
    </source>
</evidence>